<evidence type="ECO:0000313" key="2">
    <source>
        <dbReference type="EMBL" id="GLS62283.1"/>
    </source>
</evidence>
<reference evidence="2" key="4">
    <citation type="submission" date="2023-01" db="EMBL/GenBank/DDBJ databases">
        <title>Draft genome sequence of Methylobacterium oxalidis strain NBRC 107715.</title>
        <authorList>
            <person name="Sun Q."/>
            <person name="Mori K."/>
        </authorList>
    </citation>
    <scope>NUCLEOTIDE SEQUENCE</scope>
    <source>
        <strain evidence="2">NBRC 107715</strain>
    </source>
</reference>
<dbReference type="EMBL" id="BSPK01000008">
    <property type="protein sequence ID" value="GLS62283.1"/>
    <property type="molecule type" value="Genomic_DNA"/>
</dbReference>
<proteinExistence type="predicted"/>
<evidence type="ECO:0000313" key="3">
    <source>
        <dbReference type="Proteomes" id="UP000321960"/>
    </source>
</evidence>
<keyword evidence="4" id="KW-1185">Reference proteome</keyword>
<comment type="caution">
    <text evidence="1">The sequence shown here is derived from an EMBL/GenBank/DDBJ whole genome shotgun (WGS) entry which is preliminary data.</text>
</comment>
<evidence type="ECO:0000313" key="4">
    <source>
        <dbReference type="Proteomes" id="UP001156856"/>
    </source>
</evidence>
<dbReference type="AlphaFoldDB" id="A0A512J1G6"/>
<organism evidence="1 3">
    <name type="scientific">Methylobacterium oxalidis</name>
    <dbReference type="NCBI Taxonomy" id="944322"/>
    <lineage>
        <taxon>Bacteria</taxon>
        <taxon>Pseudomonadati</taxon>
        <taxon>Pseudomonadota</taxon>
        <taxon>Alphaproteobacteria</taxon>
        <taxon>Hyphomicrobiales</taxon>
        <taxon>Methylobacteriaceae</taxon>
        <taxon>Methylobacterium</taxon>
    </lineage>
</organism>
<reference evidence="1 3" key="3">
    <citation type="submission" date="2019-07" db="EMBL/GenBank/DDBJ databases">
        <title>Whole genome shotgun sequence of Methylobacterium oxalidis NBRC 107715.</title>
        <authorList>
            <person name="Hosoyama A."/>
            <person name="Uohara A."/>
            <person name="Ohji S."/>
            <person name="Ichikawa N."/>
        </authorList>
    </citation>
    <scope>NUCLEOTIDE SEQUENCE [LARGE SCALE GENOMIC DNA]</scope>
    <source>
        <strain evidence="1 3">NBRC 107715</strain>
    </source>
</reference>
<sequence>MPRPRKAARVVPAEMRAAAESGYVDRPVYVPAPVTLVATTTAEVTDTMIGLPEDPIAQERAVAYLKAALAFRSRQHTTLPRPVITAVEVPLRDDALEIIDLVDRDLADALGRLVNRPLARFLTEPQ</sequence>
<reference evidence="4" key="2">
    <citation type="journal article" date="2019" name="Int. J. Syst. Evol. Microbiol.">
        <title>The Global Catalogue of Microorganisms (GCM) 10K type strain sequencing project: providing services to taxonomists for standard genome sequencing and annotation.</title>
        <authorList>
            <consortium name="The Broad Institute Genomics Platform"/>
            <consortium name="The Broad Institute Genome Sequencing Center for Infectious Disease"/>
            <person name="Wu L."/>
            <person name="Ma J."/>
        </authorList>
    </citation>
    <scope>NUCLEOTIDE SEQUENCE [LARGE SCALE GENOMIC DNA]</scope>
    <source>
        <strain evidence="4">NBRC 107715</strain>
    </source>
</reference>
<dbReference type="Proteomes" id="UP000321960">
    <property type="component" value="Unassembled WGS sequence"/>
</dbReference>
<dbReference type="RefSeq" id="WP_147025394.1">
    <property type="nucleotide sequence ID" value="NZ_BJZU01000028.1"/>
</dbReference>
<dbReference type="Proteomes" id="UP001156856">
    <property type="component" value="Unassembled WGS sequence"/>
</dbReference>
<accession>A0A512J1G6</accession>
<evidence type="ECO:0000313" key="1">
    <source>
        <dbReference type="EMBL" id="GEP03699.1"/>
    </source>
</evidence>
<name>A0A512J1G6_9HYPH</name>
<protein>
    <submittedName>
        <fullName evidence="1">Uncharacterized protein</fullName>
    </submittedName>
</protein>
<dbReference type="EMBL" id="BJZU01000028">
    <property type="protein sequence ID" value="GEP03699.1"/>
    <property type="molecule type" value="Genomic_DNA"/>
</dbReference>
<reference evidence="2" key="1">
    <citation type="journal article" date="2014" name="Int. J. Syst. Evol. Microbiol.">
        <title>Complete genome of a new Firmicutes species belonging to the dominant human colonic microbiota ('Ruminococcus bicirculans') reveals two chromosomes and a selective capacity to utilize plant glucans.</title>
        <authorList>
            <consortium name="NISC Comparative Sequencing Program"/>
            <person name="Wegmann U."/>
            <person name="Louis P."/>
            <person name="Goesmann A."/>
            <person name="Henrissat B."/>
            <person name="Duncan S.H."/>
            <person name="Flint H.J."/>
        </authorList>
    </citation>
    <scope>NUCLEOTIDE SEQUENCE</scope>
    <source>
        <strain evidence="2">NBRC 107715</strain>
    </source>
</reference>
<gene>
    <name evidence="2" type="ORF">GCM10007888_06640</name>
    <name evidence="1" type="ORF">MOX02_17370</name>
</gene>